<reference evidence="2 3" key="1">
    <citation type="journal article" date="2011" name="Proc. Natl. Acad. Sci. U.S.A.">
        <title>Evolutionary erosion of yeast sex chromosomes by mating-type switching accidents.</title>
        <authorList>
            <person name="Gordon J.L."/>
            <person name="Armisen D."/>
            <person name="Proux-Wera E."/>
            <person name="Oheigeartaigh S.S."/>
            <person name="Byrne K.P."/>
            <person name="Wolfe K.H."/>
        </authorList>
    </citation>
    <scope>NUCLEOTIDE SEQUENCE [LARGE SCALE GENOMIC DNA]</scope>
    <source>
        <strain evidence="3">ATCC 22294 / BCRC 22015 / CBS 2517 / CECT 1963 / NBRC 1671 / NRRL Y-8276</strain>
    </source>
</reference>
<organism evidence="2 3">
    <name type="scientific">Kazachstania africana (strain ATCC 22294 / BCRC 22015 / CBS 2517 / CECT 1963 / NBRC 1671 / NRRL Y-8276)</name>
    <name type="common">Yeast</name>
    <name type="synonym">Kluyveromyces africanus</name>
    <dbReference type="NCBI Taxonomy" id="1071382"/>
    <lineage>
        <taxon>Eukaryota</taxon>
        <taxon>Fungi</taxon>
        <taxon>Dikarya</taxon>
        <taxon>Ascomycota</taxon>
        <taxon>Saccharomycotina</taxon>
        <taxon>Saccharomycetes</taxon>
        <taxon>Saccharomycetales</taxon>
        <taxon>Saccharomycetaceae</taxon>
        <taxon>Kazachstania</taxon>
    </lineage>
</organism>
<protein>
    <submittedName>
        <fullName evidence="2">Uncharacterized protein</fullName>
    </submittedName>
</protein>
<keyword evidence="3" id="KW-1185">Reference proteome</keyword>
<evidence type="ECO:0000313" key="3">
    <source>
        <dbReference type="Proteomes" id="UP000005220"/>
    </source>
</evidence>
<dbReference type="AlphaFoldDB" id="H2AYQ4"/>
<dbReference type="OrthoDB" id="4081967at2759"/>
<dbReference type="Pfam" id="PF17235">
    <property type="entry name" value="STD1"/>
    <property type="match status" value="1"/>
</dbReference>
<dbReference type="Proteomes" id="UP000005220">
    <property type="component" value="Chromosome 8"/>
</dbReference>
<feature type="region of interest" description="Disordered" evidence="1">
    <location>
        <begin position="1"/>
        <end position="33"/>
    </location>
</feature>
<dbReference type="KEGG" id="kaf:KAFR_0H00510"/>
<dbReference type="RefSeq" id="XP_003958595.1">
    <property type="nucleotide sequence ID" value="XM_003958546.1"/>
</dbReference>
<dbReference type="STRING" id="1071382.H2AYQ4"/>
<dbReference type="GO" id="GO:0007165">
    <property type="term" value="P:signal transduction"/>
    <property type="evidence" value="ECO:0007669"/>
    <property type="project" value="EnsemblFungi"/>
</dbReference>
<gene>
    <name evidence="2" type="primary">KAFR0H00510</name>
    <name evidence="2" type="ORF">KAFR_0H00510</name>
</gene>
<name>H2AYQ4_KAZAF</name>
<dbReference type="InParanoid" id="H2AYQ4"/>
<dbReference type="GeneID" id="13883405"/>
<sequence>MFVSIPSSGVTVQRSRSHNTVNSSESSNGTMSTMLPSITETVTYNGTTNNSFITAPVEYTDRARSEIKKRLLPNTLTPISSFHDNHTLYSTTTSSSASSYQTSIFSAPTSIVGTIKPVTEVTLEEAIPKTFNDMYTSETLLSSPLLSNGRPNFTKRELLYWELNDIRSLLIIEKLRPEWGNTLPVVLTPNASLYFRFQLLPLCCPDEVIVSTLVGSELYTEANLDMEFKLSSARYIVTNARRRHCMLNGGHVENIMTLSKPEWRNIIENYLLNLAVEAQCRYDFKIRCSEYKKWKAENSQKGIVKPEMPPPKMIPNPKTSLLKKTLLKNFQSKKKPSKDELEVEEASESFKHGKVTLTKDEKLLIWTQCQLQVYQRVGLDWKPDNIANNNHTHNA</sequence>
<dbReference type="HOGENOM" id="CLU_049491_0_0_1"/>
<proteinExistence type="predicted"/>
<dbReference type="eggNOG" id="ENOG502QPKX">
    <property type="taxonomic scope" value="Eukaryota"/>
</dbReference>
<evidence type="ECO:0000313" key="2">
    <source>
        <dbReference type="EMBL" id="CCF59460.1"/>
    </source>
</evidence>
<dbReference type="EMBL" id="HE650828">
    <property type="protein sequence ID" value="CCF59460.1"/>
    <property type="molecule type" value="Genomic_DNA"/>
</dbReference>
<accession>H2AYQ4</accession>
<evidence type="ECO:0000256" key="1">
    <source>
        <dbReference type="SAM" id="MobiDB-lite"/>
    </source>
</evidence>
<dbReference type="GO" id="GO:1904659">
    <property type="term" value="P:D-glucose transmembrane transport"/>
    <property type="evidence" value="ECO:0007669"/>
    <property type="project" value="EnsemblFungi"/>
</dbReference>
<dbReference type="InterPro" id="IPR035189">
    <property type="entry name" value="Std1/Mth1"/>
</dbReference>